<accession>A0A364L3U0</accession>
<protein>
    <submittedName>
        <fullName evidence="1">Uncharacterized protein</fullName>
    </submittedName>
</protein>
<proteinExistence type="predicted"/>
<dbReference type="AlphaFoldDB" id="A0A364L3U0"/>
<dbReference type="GeneID" id="63795694"/>
<dbReference type="Proteomes" id="UP000249363">
    <property type="component" value="Unassembled WGS sequence"/>
</dbReference>
<name>A0A364L3U0_TALAM</name>
<evidence type="ECO:0000313" key="2">
    <source>
        <dbReference type="Proteomes" id="UP000249363"/>
    </source>
</evidence>
<sequence>MIEHFSCRASTASRKRSKKKTASFDEVADAYLIWLYDLWNHLETSTEYKTGLEEISNIGIRHQNLILGDKSLNPQAIQTTFFISMGQNEVRDYLIDHKQPETGDFLQTYFGDWPPEV</sequence>
<dbReference type="EMBL" id="MIKG01000012">
    <property type="protein sequence ID" value="RAO70466.1"/>
    <property type="molecule type" value="Genomic_DNA"/>
</dbReference>
<gene>
    <name evidence="1" type="ORF">BHQ10_006478</name>
</gene>
<keyword evidence="2" id="KW-1185">Reference proteome</keyword>
<organism evidence="1 2">
    <name type="scientific">Talaromyces amestolkiae</name>
    <dbReference type="NCBI Taxonomy" id="1196081"/>
    <lineage>
        <taxon>Eukaryota</taxon>
        <taxon>Fungi</taxon>
        <taxon>Dikarya</taxon>
        <taxon>Ascomycota</taxon>
        <taxon>Pezizomycotina</taxon>
        <taxon>Eurotiomycetes</taxon>
        <taxon>Eurotiomycetidae</taxon>
        <taxon>Eurotiales</taxon>
        <taxon>Trichocomaceae</taxon>
        <taxon>Talaromyces</taxon>
        <taxon>Talaromyces sect. Talaromyces</taxon>
    </lineage>
</organism>
<reference evidence="1 2" key="1">
    <citation type="journal article" date="2017" name="Biotechnol. Biofuels">
        <title>Differential beta-glucosidase expression as a function of carbon source availability in Talaromyces amestolkiae: a genomic and proteomic approach.</title>
        <authorList>
            <person name="de Eugenio L.I."/>
            <person name="Mendez-Liter J.A."/>
            <person name="Nieto-Dominguez M."/>
            <person name="Alonso L."/>
            <person name="Gil-Munoz J."/>
            <person name="Barriuso J."/>
            <person name="Prieto A."/>
            <person name="Martinez M.J."/>
        </authorList>
    </citation>
    <scope>NUCLEOTIDE SEQUENCE [LARGE SCALE GENOMIC DNA]</scope>
    <source>
        <strain evidence="1 2">CIB</strain>
    </source>
</reference>
<evidence type="ECO:0000313" key="1">
    <source>
        <dbReference type="EMBL" id="RAO70466.1"/>
    </source>
</evidence>
<dbReference type="RefSeq" id="XP_040734982.1">
    <property type="nucleotide sequence ID" value="XM_040879068.1"/>
</dbReference>
<comment type="caution">
    <text evidence="1">The sequence shown here is derived from an EMBL/GenBank/DDBJ whole genome shotgun (WGS) entry which is preliminary data.</text>
</comment>